<reference evidence="1 2" key="1">
    <citation type="submission" date="2018-10" db="EMBL/GenBank/DDBJ databases">
        <title>Genomic Encyclopedia of Archaeal and Bacterial Type Strains, Phase II (KMG-II): from individual species to whole genera.</title>
        <authorList>
            <person name="Goeker M."/>
        </authorList>
    </citation>
    <scope>NUCLEOTIDE SEQUENCE [LARGE SCALE GENOMIC DNA]</scope>
    <source>
        <strain evidence="1 2">DSM 14954</strain>
    </source>
</reference>
<accession>A0A660LFE7</accession>
<dbReference type="RefSeq" id="WP_121252260.1">
    <property type="nucleotide sequence ID" value="NZ_RBIL01000001.1"/>
</dbReference>
<evidence type="ECO:0000313" key="1">
    <source>
        <dbReference type="EMBL" id="RKQ93812.1"/>
    </source>
</evidence>
<comment type="caution">
    <text evidence="1">The sequence shown here is derived from an EMBL/GenBank/DDBJ whole genome shotgun (WGS) entry which is preliminary data.</text>
</comment>
<dbReference type="OrthoDB" id="9878031at2"/>
<sequence length="213" mass="23076">MGFLDHRRTWRYDVAASREACIEAFVRAFSGRGGLVAKASWEVRTTDRGALAIYLGRKGLGAAAGMLTDAGAREQDSAIGSEVALQIEKTGSDRTLCSVRLASSGRIGLPGLLGVTSDARFIRPYMRAVQDELRALDSSVIISHDSRPTNADASAYRVTSEGDTRATPARLEHLEQLVARGVVSRDDAADLITRDGASVRITDDHWQRISGMW</sequence>
<protein>
    <submittedName>
        <fullName evidence="1">Uncharacterized protein</fullName>
    </submittedName>
</protein>
<organism evidence="1 2">
    <name type="scientific">Solirubrobacter pauli</name>
    <dbReference type="NCBI Taxonomy" id="166793"/>
    <lineage>
        <taxon>Bacteria</taxon>
        <taxon>Bacillati</taxon>
        <taxon>Actinomycetota</taxon>
        <taxon>Thermoleophilia</taxon>
        <taxon>Solirubrobacterales</taxon>
        <taxon>Solirubrobacteraceae</taxon>
        <taxon>Solirubrobacter</taxon>
    </lineage>
</organism>
<dbReference type="Proteomes" id="UP000278962">
    <property type="component" value="Unassembled WGS sequence"/>
</dbReference>
<dbReference type="EMBL" id="RBIL01000001">
    <property type="protein sequence ID" value="RKQ93812.1"/>
    <property type="molecule type" value="Genomic_DNA"/>
</dbReference>
<evidence type="ECO:0000313" key="2">
    <source>
        <dbReference type="Proteomes" id="UP000278962"/>
    </source>
</evidence>
<dbReference type="AlphaFoldDB" id="A0A660LFE7"/>
<gene>
    <name evidence="1" type="ORF">C8N24_3686</name>
</gene>
<proteinExistence type="predicted"/>
<name>A0A660LFE7_9ACTN</name>
<keyword evidence="2" id="KW-1185">Reference proteome</keyword>